<comment type="similarity">
    <text evidence="1">Belongs to the short-chain dehydrogenases/reductases (SDR) family.</text>
</comment>
<proteinExistence type="inferred from homology"/>
<evidence type="ECO:0000256" key="2">
    <source>
        <dbReference type="ARBA" id="ARBA00022857"/>
    </source>
</evidence>
<dbReference type="RefSeq" id="XP_028472656.1">
    <property type="nucleotide sequence ID" value="XM_028618768.1"/>
</dbReference>
<dbReference type="Proteomes" id="UP000279236">
    <property type="component" value="Unassembled WGS sequence"/>
</dbReference>
<dbReference type="SUPFAM" id="SSF51735">
    <property type="entry name" value="NAD(P)-binding Rossmann-fold domains"/>
    <property type="match status" value="1"/>
</dbReference>
<keyword evidence="4" id="KW-1133">Transmembrane helix</keyword>
<dbReference type="GO" id="GO:0016491">
    <property type="term" value="F:oxidoreductase activity"/>
    <property type="evidence" value="ECO:0007669"/>
    <property type="project" value="UniProtKB-KW"/>
</dbReference>
<evidence type="ECO:0000256" key="3">
    <source>
        <dbReference type="ARBA" id="ARBA00023002"/>
    </source>
</evidence>
<dbReference type="EMBL" id="RSCE01000015">
    <property type="protein sequence ID" value="RSH77509.1"/>
    <property type="molecule type" value="Genomic_DNA"/>
</dbReference>
<evidence type="ECO:0008006" key="7">
    <source>
        <dbReference type="Google" id="ProtNLM"/>
    </source>
</evidence>
<dbReference type="InterPro" id="IPR036291">
    <property type="entry name" value="NAD(P)-bd_dom_sf"/>
</dbReference>
<dbReference type="Gene3D" id="3.40.50.720">
    <property type="entry name" value="NAD(P)-binding Rossmann-like Domain"/>
    <property type="match status" value="1"/>
</dbReference>
<comment type="caution">
    <text evidence="5">The sequence shown here is derived from an EMBL/GenBank/DDBJ whole genome shotgun (WGS) entry which is preliminary data.</text>
</comment>
<feature type="transmembrane region" description="Helical" evidence="4">
    <location>
        <begin position="20"/>
        <end position="38"/>
    </location>
</feature>
<keyword evidence="3" id="KW-0560">Oxidoreductase</keyword>
<keyword evidence="4" id="KW-0472">Membrane</keyword>
<evidence type="ECO:0000256" key="4">
    <source>
        <dbReference type="SAM" id="Phobius"/>
    </source>
</evidence>
<gene>
    <name evidence="5" type="ORF">EHS24_003062</name>
</gene>
<evidence type="ECO:0000256" key="1">
    <source>
        <dbReference type="ARBA" id="ARBA00006484"/>
    </source>
</evidence>
<dbReference type="PANTHER" id="PTHR24320:SF282">
    <property type="entry name" value="WW DOMAIN-CONTAINING OXIDOREDUCTASE"/>
    <property type="match status" value="1"/>
</dbReference>
<reference evidence="5 6" key="1">
    <citation type="submission" date="2018-11" db="EMBL/GenBank/DDBJ databases">
        <title>Genome sequence of Apiotrichum porosum DSM 27194.</title>
        <authorList>
            <person name="Aliyu H."/>
            <person name="Gorte O."/>
            <person name="Ochsenreither K."/>
        </authorList>
    </citation>
    <scope>NUCLEOTIDE SEQUENCE [LARGE SCALE GENOMIC DNA]</scope>
    <source>
        <strain evidence="5 6">DSM 27194</strain>
    </source>
</reference>
<name>A0A427XF38_9TREE</name>
<dbReference type="GeneID" id="39587605"/>
<organism evidence="5 6">
    <name type="scientific">Apiotrichum porosum</name>
    <dbReference type="NCBI Taxonomy" id="105984"/>
    <lineage>
        <taxon>Eukaryota</taxon>
        <taxon>Fungi</taxon>
        <taxon>Dikarya</taxon>
        <taxon>Basidiomycota</taxon>
        <taxon>Agaricomycotina</taxon>
        <taxon>Tremellomycetes</taxon>
        <taxon>Trichosporonales</taxon>
        <taxon>Trichosporonaceae</taxon>
        <taxon>Apiotrichum</taxon>
    </lineage>
</organism>
<dbReference type="STRING" id="105984.A0A427XF38"/>
<keyword evidence="4" id="KW-0812">Transmembrane</keyword>
<keyword evidence="6" id="KW-1185">Reference proteome</keyword>
<evidence type="ECO:0000313" key="5">
    <source>
        <dbReference type="EMBL" id="RSH77509.1"/>
    </source>
</evidence>
<dbReference type="OrthoDB" id="191139at2759"/>
<dbReference type="Pfam" id="PF00106">
    <property type="entry name" value="adh_short"/>
    <property type="match status" value="1"/>
</dbReference>
<protein>
    <recommendedName>
        <fullName evidence="7">NAD(P)-binding protein</fullName>
    </recommendedName>
</protein>
<dbReference type="PANTHER" id="PTHR24320">
    <property type="entry name" value="RETINOL DEHYDROGENASE"/>
    <property type="match status" value="1"/>
</dbReference>
<dbReference type="InterPro" id="IPR002347">
    <property type="entry name" value="SDR_fam"/>
</dbReference>
<accession>A0A427XF38</accession>
<sequence length="367" mass="41126">MATTKPSPVAPFQTTWWQWIEYYYLLMLHGGFPFFWWIRPHWKPSQMGDKRGTVVFITGGNSGTGYETAREYYLHGATVYIGCRSDQRATDAIARIKKGGRCNMYGEFEYETPNAAKVGTIEYINMDLSDLDSVERCANELKGKVQRLDMLFANAGIMATDPGQFTKQGYPLQFGTNTLGHQRLISLLLPLLKQTSRETPDSPARLISLSSVGHVFAPRGGINYEAIESRTELDKWAAYGESKWGDIALANFVNTHHGPGSPNAIDGEIITFSVHPGVVATNLSRHLGGVEAMYKLTWLTPLYQLQPYDGALNQIWCGEVSVAEARRMSGSFISCFQTQCPARPDLKNKVAVDRMWEWCDAQARKTE</sequence>
<keyword evidence="2" id="KW-0521">NADP</keyword>
<dbReference type="AlphaFoldDB" id="A0A427XF38"/>
<evidence type="ECO:0000313" key="6">
    <source>
        <dbReference type="Proteomes" id="UP000279236"/>
    </source>
</evidence>